<dbReference type="PANTHER" id="PTHR43821:SF1">
    <property type="entry name" value="NAD(P)H NITROREDUCTASE YDJA-RELATED"/>
    <property type="match status" value="1"/>
</dbReference>
<dbReference type="InterPro" id="IPR000415">
    <property type="entry name" value="Nitroreductase-like"/>
</dbReference>
<dbReference type="Gene3D" id="3.40.109.10">
    <property type="entry name" value="NADH Oxidase"/>
    <property type="match status" value="1"/>
</dbReference>
<sequence length="193" mass="20510">MTDFAGLDMLLSRVSVSRLVEPAPEGDVLERILAAGLRAPDHGHLTPWRYVLIRGEARTRMADLVEAALRARDPEAPAALIDKQRGKFLRPPLTIALGARLRVDHKVPQSEQMLAVGAGAMNLLNAIHATGFGAIWVTGANAYDPLVQAGLGFEAPDTLAGFLFVGTPAEPPQAAPRPSLAGHVVVWPAHAEA</sequence>
<evidence type="ECO:0000313" key="11">
    <source>
        <dbReference type="Proteomes" id="UP000305654"/>
    </source>
</evidence>
<evidence type="ECO:0000256" key="1">
    <source>
        <dbReference type="ARBA" id="ARBA00007118"/>
    </source>
</evidence>
<feature type="binding site" description="in other chain" evidence="8">
    <location>
        <begin position="13"/>
        <end position="15"/>
    </location>
    <ligand>
        <name>FMN</name>
        <dbReference type="ChEBI" id="CHEBI:58210"/>
        <note>ligand shared between dimeric partners</note>
    </ligand>
</feature>
<feature type="binding site" evidence="8">
    <location>
        <position position="38"/>
    </location>
    <ligand>
        <name>FMN</name>
        <dbReference type="ChEBI" id="CHEBI:58210"/>
        <note>ligand shared between dimeric partners</note>
    </ligand>
</feature>
<accession>A0A5R9J6G2</accession>
<protein>
    <recommendedName>
        <fullName evidence="7">Putative NAD(P)H nitroreductase</fullName>
        <ecNumber evidence="7">1.-.-.-</ecNumber>
    </recommendedName>
</protein>
<keyword evidence="5 7" id="KW-0560">Oxidoreductase</keyword>
<evidence type="ECO:0000256" key="5">
    <source>
        <dbReference type="ARBA" id="ARBA00023002"/>
    </source>
</evidence>
<proteinExistence type="inferred from homology"/>
<dbReference type="EC" id="1.-.-.-" evidence="7"/>
<gene>
    <name evidence="10" type="ORF">FE263_07220</name>
</gene>
<name>A0A5R9J6G2_9PROT</name>
<evidence type="ECO:0000256" key="2">
    <source>
        <dbReference type="ARBA" id="ARBA00022630"/>
    </source>
</evidence>
<feature type="domain" description="Nitroreductase" evidence="9">
    <location>
        <begin position="12"/>
        <end position="166"/>
    </location>
</feature>
<dbReference type="RefSeq" id="WP_138325285.1">
    <property type="nucleotide sequence ID" value="NZ_VCDI01000002.1"/>
</dbReference>
<dbReference type="AlphaFoldDB" id="A0A5R9J6G2"/>
<evidence type="ECO:0000313" key="10">
    <source>
        <dbReference type="EMBL" id="TLU73204.1"/>
    </source>
</evidence>
<dbReference type="SUPFAM" id="SSF55469">
    <property type="entry name" value="FMN-dependent nitroreductase-like"/>
    <property type="match status" value="1"/>
</dbReference>
<organism evidence="10 11">
    <name type="scientific">Lichenicoccus roseus</name>
    <dbReference type="NCBI Taxonomy" id="2683649"/>
    <lineage>
        <taxon>Bacteria</taxon>
        <taxon>Pseudomonadati</taxon>
        <taxon>Pseudomonadota</taxon>
        <taxon>Alphaproteobacteria</taxon>
        <taxon>Acetobacterales</taxon>
        <taxon>Acetobacteraceae</taxon>
        <taxon>Lichenicoccus</taxon>
    </lineage>
</organism>
<comment type="similarity">
    <text evidence="1 7">Belongs to the nitroreductase family.</text>
</comment>
<dbReference type="EMBL" id="VCDI01000002">
    <property type="protein sequence ID" value="TLU73204.1"/>
    <property type="molecule type" value="Genomic_DNA"/>
</dbReference>
<evidence type="ECO:0000256" key="6">
    <source>
        <dbReference type="ARBA" id="ARBA00023027"/>
    </source>
</evidence>
<dbReference type="OrthoDB" id="9804207at2"/>
<dbReference type="Pfam" id="PF00881">
    <property type="entry name" value="Nitroreductase"/>
    <property type="match status" value="1"/>
</dbReference>
<keyword evidence="6 7" id="KW-0520">NAD</keyword>
<dbReference type="GO" id="GO:0016491">
    <property type="term" value="F:oxidoreductase activity"/>
    <property type="evidence" value="ECO:0007669"/>
    <property type="project" value="UniProtKB-UniRule"/>
</dbReference>
<evidence type="ECO:0000256" key="4">
    <source>
        <dbReference type="ARBA" id="ARBA00022857"/>
    </source>
</evidence>
<feature type="binding site" evidence="8">
    <location>
        <position position="42"/>
    </location>
    <ligand>
        <name>FMN</name>
        <dbReference type="ChEBI" id="CHEBI:58210"/>
        <note>ligand shared between dimeric partners</note>
    </ligand>
</feature>
<evidence type="ECO:0000256" key="3">
    <source>
        <dbReference type="ARBA" id="ARBA00022643"/>
    </source>
</evidence>
<dbReference type="InterPro" id="IPR052530">
    <property type="entry name" value="NAD(P)H_nitroreductase"/>
</dbReference>
<dbReference type="Proteomes" id="UP000305654">
    <property type="component" value="Unassembled WGS sequence"/>
</dbReference>
<keyword evidence="2 7" id="KW-0285">Flavoprotein</keyword>
<dbReference type="InterPro" id="IPR029479">
    <property type="entry name" value="Nitroreductase"/>
</dbReference>
<comment type="cofactor">
    <cofactor evidence="8">
        <name>FMN</name>
        <dbReference type="ChEBI" id="CHEBI:58210"/>
    </cofactor>
    <text evidence="8">Binds 1 FMN per subunit.</text>
</comment>
<feature type="binding site" description="in other chain" evidence="8">
    <location>
        <begin position="136"/>
        <end position="138"/>
    </location>
    <ligand>
        <name>FMN</name>
        <dbReference type="ChEBI" id="CHEBI:58210"/>
        <note>ligand shared between dimeric partners</note>
    </ligand>
</feature>
<dbReference type="PANTHER" id="PTHR43821">
    <property type="entry name" value="NAD(P)H NITROREDUCTASE YDJA-RELATED"/>
    <property type="match status" value="1"/>
</dbReference>
<dbReference type="InterPro" id="IPR026021">
    <property type="entry name" value="YdjA-like"/>
</dbReference>
<keyword evidence="4 7" id="KW-0521">NADP</keyword>
<dbReference type="PIRSF" id="PIRSF000232">
    <property type="entry name" value="YdjA"/>
    <property type="match status" value="1"/>
</dbReference>
<dbReference type="CDD" id="cd02135">
    <property type="entry name" value="YdjA-like"/>
    <property type="match status" value="1"/>
</dbReference>
<evidence type="ECO:0000259" key="9">
    <source>
        <dbReference type="Pfam" id="PF00881"/>
    </source>
</evidence>
<evidence type="ECO:0000256" key="8">
    <source>
        <dbReference type="PIRSR" id="PIRSR000232-1"/>
    </source>
</evidence>
<reference evidence="10 11" key="1">
    <citation type="submission" date="2019-05" db="EMBL/GenBank/DDBJ databases">
        <authorList>
            <person name="Pankratov T."/>
            <person name="Grouzdev D."/>
        </authorList>
    </citation>
    <scope>NUCLEOTIDE SEQUENCE [LARGE SCALE GENOMIC DNA]</scope>
    <source>
        <strain evidence="10 11">KEBCLARHB70R</strain>
    </source>
</reference>
<keyword evidence="3 7" id="KW-0288">FMN</keyword>
<comment type="caution">
    <text evidence="10">The sequence shown here is derived from an EMBL/GenBank/DDBJ whole genome shotgun (WGS) entry which is preliminary data.</text>
</comment>
<evidence type="ECO:0000256" key="7">
    <source>
        <dbReference type="PIRNR" id="PIRNR000232"/>
    </source>
</evidence>
<keyword evidence="11" id="KW-1185">Reference proteome</keyword>